<dbReference type="AlphaFoldDB" id="A0A8J5X4X2"/>
<dbReference type="Proteomes" id="UP000729402">
    <property type="component" value="Unassembled WGS sequence"/>
</dbReference>
<comment type="caution">
    <text evidence="1">The sequence shown here is derived from an EMBL/GenBank/DDBJ whole genome shotgun (WGS) entry which is preliminary data.</text>
</comment>
<accession>A0A8J5X4X2</accession>
<sequence length="140" mass="15351">MAPALWKRIEGASGHCDLTDTGVVIHMISTKTPPTFARGLLCHTVVGACSLHDGEVYAYLLKALALDNSPETILEMKDRNERDYVVLLFALLVETDNPCGHKDGYLPDVALLSIGSKHRVPFPLTLLPFQISYNHECCGS</sequence>
<evidence type="ECO:0000313" key="2">
    <source>
        <dbReference type="Proteomes" id="UP000729402"/>
    </source>
</evidence>
<protein>
    <submittedName>
        <fullName evidence="1">Uncharacterized protein</fullName>
    </submittedName>
</protein>
<keyword evidence="2" id="KW-1185">Reference proteome</keyword>
<gene>
    <name evidence="1" type="ORF">GUJ93_ZPchr0013g34197</name>
</gene>
<dbReference type="EMBL" id="JAAALK010000079">
    <property type="protein sequence ID" value="KAG8100248.1"/>
    <property type="molecule type" value="Genomic_DNA"/>
</dbReference>
<organism evidence="1 2">
    <name type="scientific">Zizania palustris</name>
    <name type="common">Northern wild rice</name>
    <dbReference type="NCBI Taxonomy" id="103762"/>
    <lineage>
        <taxon>Eukaryota</taxon>
        <taxon>Viridiplantae</taxon>
        <taxon>Streptophyta</taxon>
        <taxon>Embryophyta</taxon>
        <taxon>Tracheophyta</taxon>
        <taxon>Spermatophyta</taxon>
        <taxon>Magnoliopsida</taxon>
        <taxon>Liliopsida</taxon>
        <taxon>Poales</taxon>
        <taxon>Poaceae</taxon>
        <taxon>BOP clade</taxon>
        <taxon>Oryzoideae</taxon>
        <taxon>Oryzeae</taxon>
        <taxon>Zizaniinae</taxon>
        <taxon>Zizania</taxon>
    </lineage>
</organism>
<dbReference type="OrthoDB" id="431378at2759"/>
<reference evidence="1" key="1">
    <citation type="journal article" date="2021" name="bioRxiv">
        <title>Whole Genome Assembly and Annotation of Northern Wild Rice, Zizania palustris L., Supports a Whole Genome Duplication in the Zizania Genus.</title>
        <authorList>
            <person name="Haas M."/>
            <person name="Kono T."/>
            <person name="Macchietto M."/>
            <person name="Millas R."/>
            <person name="McGilp L."/>
            <person name="Shao M."/>
            <person name="Duquette J."/>
            <person name="Hirsch C.N."/>
            <person name="Kimball J."/>
        </authorList>
    </citation>
    <scope>NUCLEOTIDE SEQUENCE</scope>
    <source>
        <tissue evidence="1">Fresh leaf tissue</tissue>
    </source>
</reference>
<evidence type="ECO:0000313" key="1">
    <source>
        <dbReference type="EMBL" id="KAG8100248.1"/>
    </source>
</evidence>
<reference evidence="1" key="2">
    <citation type="submission" date="2021-02" db="EMBL/GenBank/DDBJ databases">
        <authorList>
            <person name="Kimball J.A."/>
            <person name="Haas M.W."/>
            <person name="Macchietto M."/>
            <person name="Kono T."/>
            <person name="Duquette J."/>
            <person name="Shao M."/>
        </authorList>
    </citation>
    <scope>NUCLEOTIDE SEQUENCE</scope>
    <source>
        <tissue evidence="1">Fresh leaf tissue</tissue>
    </source>
</reference>
<name>A0A8J5X4X2_ZIZPA</name>
<proteinExistence type="predicted"/>